<dbReference type="PROSITE" id="PS50005">
    <property type="entry name" value="TPR"/>
    <property type="match status" value="1"/>
</dbReference>
<dbReference type="InterPro" id="IPR019734">
    <property type="entry name" value="TPR_rpt"/>
</dbReference>
<evidence type="ECO:0000256" key="1">
    <source>
        <dbReference type="ARBA" id="ARBA00022737"/>
    </source>
</evidence>
<keyword evidence="6" id="KW-1185">Reference proteome</keyword>
<dbReference type="SUPFAM" id="SSF81301">
    <property type="entry name" value="Nucleotidyltransferase"/>
    <property type="match status" value="1"/>
</dbReference>
<proteinExistence type="predicted"/>
<dbReference type="Gene3D" id="1.25.40.10">
    <property type="entry name" value="Tetratricopeptide repeat domain"/>
    <property type="match status" value="2"/>
</dbReference>
<dbReference type="SUPFAM" id="SSF48452">
    <property type="entry name" value="TPR-like"/>
    <property type="match status" value="2"/>
</dbReference>
<protein>
    <recommendedName>
        <fullName evidence="4">Polymerase nucleotidyl transferase domain-containing protein</fullName>
    </recommendedName>
</protein>
<gene>
    <name evidence="5" type="ORF">JKP88DRAFT_161886</name>
</gene>
<evidence type="ECO:0000259" key="4">
    <source>
        <dbReference type="Pfam" id="PF01909"/>
    </source>
</evidence>
<dbReference type="GO" id="GO:0016779">
    <property type="term" value="F:nucleotidyltransferase activity"/>
    <property type="evidence" value="ECO:0007669"/>
    <property type="project" value="InterPro"/>
</dbReference>
<dbReference type="AlphaFoldDB" id="A0A835Z5L3"/>
<dbReference type="InterPro" id="IPR043519">
    <property type="entry name" value="NT_sf"/>
</dbReference>
<feature type="repeat" description="TPR" evidence="3">
    <location>
        <begin position="667"/>
        <end position="700"/>
    </location>
</feature>
<dbReference type="InterPro" id="IPR002934">
    <property type="entry name" value="Polymerase_NTP_transf_dom"/>
</dbReference>
<evidence type="ECO:0000313" key="5">
    <source>
        <dbReference type="EMBL" id="KAG5187410.1"/>
    </source>
</evidence>
<dbReference type="EMBL" id="JAFCMP010000090">
    <property type="protein sequence ID" value="KAG5187410.1"/>
    <property type="molecule type" value="Genomic_DNA"/>
</dbReference>
<name>A0A835Z5L3_9STRA</name>
<comment type="caution">
    <text evidence="5">The sequence shown here is derived from an EMBL/GenBank/DDBJ whole genome shotgun (WGS) entry which is preliminary data.</text>
</comment>
<dbReference type="Gene3D" id="3.30.460.10">
    <property type="entry name" value="Beta Polymerase, domain 2"/>
    <property type="match status" value="1"/>
</dbReference>
<dbReference type="Proteomes" id="UP000664859">
    <property type="component" value="Unassembled WGS sequence"/>
</dbReference>
<feature type="non-terminal residue" evidence="5">
    <location>
        <position position="1"/>
    </location>
</feature>
<evidence type="ECO:0000313" key="6">
    <source>
        <dbReference type="Proteomes" id="UP000664859"/>
    </source>
</evidence>
<keyword evidence="2 3" id="KW-0802">TPR repeat</keyword>
<dbReference type="SMART" id="SM00028">
    <property type="entry name" value="TPR"/>
    <property type="match status" value="2"/>
</dbReference>
<sequence length="765" mass="81647">MDAAVDLTTYVHPHEAHAFKDAVTLAQQTGDFTRGGGNLESAVAIVSSAARAALGADARVTVAGSVAKGTTVMGSDVDLYVETSTPVSLQQRQALEARLRQHPLTNAAHVQLKLKAIHMQLLGMDIDVVCSNTVEFGLLPPADASVGADAALQLAVQALKIWARCATGGARKVPGRMMEALAKHCRDARGSSISSSSQQGDGGMQLFVAVLQVIADGGTQQPQLRAATTLDSAGRTALRARAQAVLHVFAVSRVLLSGSEDSDGGFRTAAEVHAWLSGYSGQAPLVHTHAGVAPGWLFMAPAQQRATDAFFADFGGAATAKDTAASRTAAASSSEEWTAHDGARIESLRLMLDSPLGVYTTARMQAPAPGALTVHSVMTEITILKQHAMRGSKVASKMLIARMMWVDGDLALRDGRADDAVELYAGSLRASVADGDPFCGWWRADSKYAECADSVLARHPNSVDAHMLHAWSFMRSGRYKDSERVLTATIERHAPDDTHGVIHLRMCLYGNQGRWAEALQDASRCAALCPDEPIFHYWVAVGRRNTVRPETAAAGAAQTLSALQRFVAHAPPEGRKVPMAWYDIAMQEVLAGRGDARRGDAKFERARHAVREAQAAEVVTLPVFPATECEAKDTVLKTMAAFGLLPGDGKLNKDLLKRLYLGCGDDVNALHKCGNDAFKRRDYYKAEAAYTKALELAPSHVELLSNRAATRLELRWFTAAAADATAAAMLRPDWAKPHARAARAHLGRKDGAAALASARRAAALL</sequence>
<dbReference type="InterPro" id="IPR011990">
    <property type="entry name" value="TPR-like_helical_dom_sf"/>
</dbReference>
<dbReference type="OrthoDB" id="629492at2759"/>
<evidence type="ECO:0000256" key="2">
    <source>
        <dbReference type="ARBA" id="ARBA00022803"/>
    </source>
</evidence>
<organism evidence="5 6">
    <name type="scientific">Tribonema minus</name>
    <dbReference type="NCBI Taxonomy" id="303371"/>
    <lineage>
        <taxon>Eukaryota</taxon>
        <taxon>Sar</taxon>
        <taxon>Stramenopiles</taxon>
        <taxon>Ochrophyta</taxon>
        <taxon>PX clade</taxon>
        <taxon>Xanthophyceae</taxon>
        <taxon>Tribonematales</taxon>
        <taxon>Tribonemataceae</taxon>
        <taxon>Tribonema</taxon>
    </lineage>
</organism>
<dbReference type="PANTHER" id="PTHR22904">
    <property type="entry name" value="TPR REPEAT CONTAINING PROTEIN"/>
    <property type="match status" value="1"/>
</dbReference>
<reference evidence="5" key="1">
    <citation type="submission" date="2021-02" db="EMBL/GenBank/DDBJ databases">
        <title>First Annotated Genome of the Yellow-green Alga Tribonema minus.</title>
        <authorList>
            <person name="Mahan K.M."/>
        </authorList>
    </citation>
    <scope>NUCLEOTIDE SEQUENCE</scope>
    <source>
        <strain evidence="5">UTEX B ZZ1240</strain>
    </source>
</reference>
<dbReference type="GO" id="GO:0051879">
    <property type="term" value="F:Hsp90 protein binding"/>
    <property type="evidence" value="ECO:0007669"/>
    <property type="project" value="TreeGrafter"/>
</dbReference>
<dbReference type="PANTHER" id="PTHR22904:SF523">
    <property type="entry name" value="STRESS-INDUCED-PHOSPHOPROTEIN 1"/>
    <property type="match status" value="1"/>
</dbReference>
<accession>A0A835Z5L3</accession>
<feature type="domain" description="Polymerase nucleotidyl transferase" evidence="4">
    <location>
        <begin position="55"/>
        <end position="92"/>
    </location>
</feature>
<keyword evidence="1" id="KW-0677">Repeat</keyword>
<evidence type="ECO:0000256" key="3">
    <source>
        <dbReference type="PROSITE-ProRule" id="PRU00339"/>
    </source>
</evidence>
<dbReference type="Pfam" id="PF01909">
    <property type="entry name" value="NTP_transf_2"/>
    <property type="match status" value="1"/>
</dbReference>